<evidence type="ECO:0000256" key="6">
    <source>
        <dbReference type="SAM" id="MobiDB-lite"/>
    </source>
</evidence>
<feature type="compositionally biased region" description="Polar residues" evidence="6">
    <location>
        <begin position="89"/>
        <end position="103"/>
    </location>
</feature>
<evidence type="ECO:0000313" key="9">
    <source>
        <dbReference type="Proteomes" id="UP000313359"/>
    </source>
</evidence>
<feature type="compositionally biased region" description="Polar residues" evidence="6">
    <location>
        <begin position="299"/>
        <end position="319"/>
    </location>
</feature>
<evidence type="ECO:0000313" key="8">
    <source>
        <dbReference type="EMBL" id="RPD62292.1"/>
    </source>
</evidence>
<evidence type="ECO:0000256" key="4">
    <source>
        <dbReference type="ARBA" id="ARBA00022833"/>
    </source>
</evidence>
<dbReference type="STRING" id="1328759.A0A5C2SEW5"/>
<organism evidence="8 9">
    <name type="scientific">Lentinus tigrinus ALCF2SS1-6</name>
    <dbReference type="NCBI Taxonomy" id="1328759"/>
    <lineage>
        <taxon>Eukaryota</taxon>
        <taxon>Fungi</taxon>
        <taxon>Dikarya</taxon>
        <taxon>Basidiomycota</taxon>
        <taxon>Agaricomycotina</taxon>
        <taxon>Agaricomycetes</taxon>
        <taxon>Polyporales</taxon>
        <taxon>Polyporaceae</taxon>
        <taxon>Lentinus</taxon>
    </lineage>
</organism>
<feature type="zinc finger region" description="C3H1-type" evidence="5">
    <location>
        <begin position="341"/>
        <end position="368"/>
    </location>
</feature>
<dbReference type="EMBL" id="ML122259">
    <property type="protein sequence ID" value="RPD62292.1"/>
    <property type="molecule type" value="Genomic_DNA"/>
</dbReference>
<feature type="zinc finger region" description="C3H1-type" evidence="5">
    <location>
        <begin position="239"/>
        <end position="267"/>
    </location>
</feature>
<dbReference type="Gene3D" id="3.30.1370.210">
    <property type="match status" value="1"/>
</dbReference>
<evidence type="ECO:0000256" key="1">
    <source>
        <dbReference type="ARBA" id="ARBA00022723"/>
    </source>
</evidence>
<accession>A0A5C2SEW5</accession>
<feature type="region of interest" description="Disordered" evidence="6">
    <location>
        <begin position="466"/>
        <end position="494"/>
    </location>
</feature>
<keyword evidence="2" id="KW-0677">Repeat</keyword>
<evidence type="ECO:0000259" key="7">
    <source>
        <dbReference type="PROSITE" id="PS50103"/>
    </source>
</evidence>
<evidence type="ECO:0000256" key="5">
    <source>
        <dbReference type="PROSITE-ProRule" id="PRU00723"/>
    </source>
</evidence>
<sequence length="505" mass="54280">MSGHDRTHTTGTSSGACSSGQKASNPRYRTKLCRNYPLGTCRYGEHCSYLHILPVSSLATQSSYRPMHPFAPVPFYPRVSSLGGAPSHAATSTPSYRTPNDSRAQPHRDTRLRAPRPDGPRRLATVAPSNSSSDVSSVELWRLSVLDGAIPPAPPGTPVSVANVKLVGTPTSASPRLGLGVGQRHSRSGEPMSPASSTTWGESQCLWDGDVGEWKQEAFPLLVQRPGPAAKPMRHRNQYFKTKPCRFYGEPGGCIKGDRCNFIHEHPDEARRPSGLVAAVPPEVVSEGELESGAESSVQGESPSTVATSDHTPSVTSGSESKKSNFYPVTWRIVGGGVMMSGKREVCENFMAGHCPDGADCRFAHPETNEEEYTPYQEPPPVYSPISPILSPVMFAYPVVYPTLSPPQPFALPAVIPPQTPKSGFMPPNLAITPMPQVQVQASGVAYPYSPHRVVDGTTLTERQPEPYAQGFPATRPVVRPVSTPPTPMQGPDTGVARLFAAEMP</sequence>
<feature type="zinc finger region" description="C3H1-type" evidence="5">
    <location>
        <begin position="27"/>
        <end position="54"/>
    </location>
</feature>
<feature type="compositionally biased region" description="Basic and acidic residues" evidence="6">
    <location>
        <begin position="104"/>
        <end position="121"/>
    </location>
</feature>
<dbReference type="InterPro" id="IPR041367">
    <property type="entry name" value="Znf-CCCH_4"/>
</dbReference>
<feature type="domain" description="C3H1-type" evidence="7">
    <location>
        <begin position="239"/>
        <end position="267"/>
    </location>
</feature>
<dbReference type="PROSITE" id="PS50103">
    <property type="entry name" value="ZF_C3H1"/>
    <property type="match status" value="3"/>
</dbReference>
<feature type="compositionally biased region" description="Low complexity" evidence="6">
    <location>
        <begin position="473"/>
        <end position="482"/>
    </location>
</feature>
<dbReference type="Pfam" id="PF18044">
    <property type="entry name" value="zf-CCCH_4"/>
    <property type="match status" value="1"/>
</dbReference>
<dbReference type="AlphaFoldDB" id="A0A5C2SEW5"/>
<dbReference type="SUPFAM" id="SSF90229">
    <property type="entry name" value="CCCH zinc finger"/>
    <property type="match status" value="3"/>
</dbReference>
<dbReference type="InterPro" id="IPR000571">
    <property type="entry name" value="Znf_CCCH"/>
</dbReference>
<proteinExistence type="predicted"/>
<feature type="domain" description="C3H1-type" evidence="7">
    <location>
        <begin position="27"/>
        <end position="54"/>
    </location>
</feature>
<dbReference type="PANTHER" id="PTHR12547:SF18">
    <property type="entry name" value="PROTEIN TIS11"/>
    <property type="match status" value="1"/>
</dbReference>
<name>A0A5C2SEW5_9APHY</name>
<feature type="domain" description="C3H1-type" evidence="7">
    <location>
        <begin position="341"/>
        <end position="368"/>
    </location>
</feature>
<dbReference type="GO" id="GO:0003729">
    <property type="term" value="F:mRNA binding"/>
    <property type="evidence" value="ECO:0007669"/>
    <property type="project" value="InterPro"/>
</dbReference>
<protein>
    <recommendedName>
        <fullName evidence="7">C3H1-type domain-containing protein</fullName>
    </recommendedName>
</protein>
<gene>
    <name evidence="8" type="ORF">L227DRAFT_31746</name>
</gene>
<dbReference type="PROSITE" id="PS51257">
    <property type="entry name" value="PROKAR_LIPOPROTEIN"/>
    <property type="match status" value="1"/>
</dbReference>
<dbReference type="Proteomes" id="UP000313359">
    <property type="component" value="Unassembled WGS sequence"/>
</dbReference>
<feature type="region of interest" description="Disordered" evidence="6">
    <location>
        <begin position="173"/>
        <end position="201"/>
    </location>
</feature>
<feature type="compositionally biased region" description="Low complexity" evidence="6">
    <location>
        <begin position="9"/>
        <end position="20"/>
    </location>
</feature>
<dbReference type="Gene3D" id="4.10.1000.10">
    <property type="entry name" value="Zinc finger, CCCH-type"/>
    <property type="match status" value="2"/>
</dbReference>
<dbReference type="SMART" id="SM00356">
    <property type="entry name" value="ZnF_C3H1"/>
    <property type="match status" value="3"/>
</dbReference>
<keyword evidence="9" id="KW-1185">Reference proteome</keyword>
<evidence type="ECO:0000256" key="2">
    <source>
        <dbReference type="ARBA" id="ARBA00022737"/>
    </source>
</evidence>
<dbReference type="InterPro" id="IPR045877">
    <property type="entry name" value="ZFP36-like"/>
</dbReference>
<dbReference type="OrthoDB" id="411372at2759"/>
<feature type="region of interest" description="Disordered" evidence="6">
    <location>
        <begin position="284"/>
        <end position="322"/>
    </location>
</feature>
<dbReference type="InterPro" id="IPR036855">
    <property type="entry name" value="Znf_CCCH_sf"/>
</dbReference>
<feature type="region of interest" description="Disordered" evidence="6">
    <location>
        <begin position="1"/>
        <end position="25"/>
    </location>
</feature>
<dbReference type="GO" id="GO:0008270">
    <property type="term" value="F:zinc ion binding"/>
    <property type="evidence" value="ECO:0007669"/>
    <property type="project" value="UniProtKB-KW"/>
</dbReference>
<dbReference type="Pfam" id="PF00642">
    <property type="entry name" value="zf-CCCH"/>
    <property type="match status" value="2"/>
</dbReference>
<keyword evidence="1 5" id="KW-0479">Metal-binding</keyword>
<dbReference type="PANTHER" id="PTHR12547">
    <property type="entry name" value="CCCH ZINC FINGER/TIS11-RELATED"/>
    <property type="match status" value="1"/>
</dbReference>
<evidence type="ECO:0000256" key="3">
    <source>
        <dbReference type="ARBA" id="ARBA00022771"/>
    </source>
</evidence>
<reference evidence="8" key="1">
    <citation type="journal article" date="2018" name="Genome Biol. Evol.">
        <title>Genomics and development of Lentinus tigrinus, a white-rot wood-decaying mushroom with dimorphic fruiting bodies.</title>
        <authorList>
            <person name="Wu B."/>
            <person name="Xu Z."/>
            <person name="Knudson A."/>
            <person name="Carlson A."/>
            <person name="Chen N."/>
            <person name="Kovaka S."/>
            <person name="LaButti K."/>
            <person name="Lipzen A."/>
            <person name="Pennachio C."/>
            <person name="Riley R."/>
            <person name="Schakwitz W."/>
            <person name="Umezawa K."/>
            <person name="Ohm R.A."/>
            <person name="Grigoriev I.V."/>
            <person name="Nagy L.G."/>
            <person name="Gibbons J."/>
            <person name="Hibbett D."/>
        </authorList>
    </citation>
    <scope>NUCLEOTIDE SEQUENCE [LARGE SCALE GENOMIC DNA]</scope>
    <source>
        <strain evidence="8">ALCF2SS1-6</strain>
    </source>
</reference>
<feature type="region of interest" description="Disordered" evidence="6">
    <location>
        <begin position="82"/>
        <end position="132"/>
    </location>
</feature>
<keyword evidence="3 5" id="KW-0863">Zinc-finger</keyword>
<keyword evidence="4 5" id="KW-0862">Zinc</keyword>